<evidence type="ECO:0000313" key="3">
    <source>
        <dbReference type="EMBL" id="MBM7557371.1"/>
    </source>
</evidence>
<dbReference type="PANTHER" id="PTHR34351:SF2">
    <property type="entry name" value="DUF58 DOMAIN-CONTAINING PROTEIN"/>
    <property type="match status" value="1"/>
</dbReference>
<dbReference type="AlphaFoldDB" id="A0A938XTC1"/>
<protein>
    <submittedName>
        <fullName evidence="3">Uncharacterized protein (DUF58 family)</fullName>
    </submittedName>
</protein>
<keyword evidence="4" id="KW-1185">Reference proteome</keyword>
<dbReference type="EMBL" id="JAFBDQ010000012">
    <property type="protein sequence ID" value="MBM7557371.1"/>
    <property type="molecule type" value="Genomic_DNA"/>
</dbReference>
<keyword evidence="1" id="KW-0472">Membrane</keyword>
<keyword evidence="1" id="KW-0812">Transmembrane</keyword>
<gene>
    <name evidence="3" type="ORF">JOC47_002237</name>
</gene>
<dbReference type="InterPro" id="IPR002881">
    <property type="entry name" value="DUF58"/>
</dbReference>
<evidence type="ECO:0000313" key="4">
    <source>
        <dbReference type="Proteomes" id="UP000774000"/>
    </source>
</evidence>
<comment type="caution">
    <text evidence="3">The sequence shown here is derived from an EMBL/GenBank/DDBJ whole genome shotgun (WGS) entry which is preliminary data.</text>
</comment>
<reference evidence="3" key="1">
    <citation type="submission" date="2021-01" db="EMBL/GenBank/DDBJ databases">
        <title>Genomic Encyclopedia of Type Strains, Phase IV (KMG-IV): sequencing the most valuable type-strain genomes for metagenomic binning, comparative biology and taxonomic classification.</title>
        <authorList>
            <person name="Goeker M."/>
        </authorList>
    </citation>
    <scope>NUCLEOTIDE SEQUENCE</scope>
    <source>
        <strain evidence="3">DSM 23230</strain>
    </source>
</reference>
<proteinExistence type="predicted"/>
<feature type="domain" description="DUF58" evidence="2">
    <location>
        <begin position="189"/>
        <end position="300"/>
    </location>
</feature>
<dbReference type="Proteomes" id="UP000774000">
    <property type="component" value="Unassembled WGS sequence"/>
</dbReference>
<feature type="transmembrane region" description="Helical" evidence="1">
    <location>
        <begin position="6"/>
        <end position="36"/>
    </location>
</feature>
<keyword evidence="1" id="KW-1133">Transmembrane helix</keyword>
<sequence length="390" mass="44205">MGIYLIALLIFILGTMFKVFQLYYIVLIILGVNLALKYMTIEALKKLTCVRNISSNRIFRGEKTEINLNLKNNSIWPIFWLEFNEAVPVKLHSSLTSQITSLAPQEKVSQQYTLKGKERGLYNLGVCKGQLGDGLGLVEKKFTFDTGQQLIVYPQVFPLEDLGLPSRIAFGDLIWPQKIYRDPTSFRGLREYQKGDQIKDVYWPATASLNQLMVKEYESTIAVENLIFLNLKQQDYGVKNLSIETELAIEVAASVAKYLVDCNQTVGLATNGEDEVNNQELIAAGQGAGQLMDIMEFLARLEITKEQSYLNLIEKYSQQATPGSTLLLITKTDGEELVTKALQLCRQGLNVVIIVLGKDVLHQRYLNRSYTENLVIYQIKRKEDFYAWGS</sequence>
<dbReference type="PANTHER" id="PTHR34351">
    <property type="entry name" value="SLR1927 PROTEIN-RELATED"/>
    <property type="match status" value="1"/>
</dbReference>
<dbReference type="Pfam" id="PF01882">
    <property type="entry name" value="DUF58"/>
    <property type="match status" value="1"/>
</dbReference>
<evidence type="ECO:0000259" key="2">
    <source>
        <dbReference type="Pfam" id="PF01882"/>
    </source>
</evidence>
<evidence type="ECO:0000256" key="1">
    <source>
        <dbReference type="SAM" id="Phobius"/>
    </source>
</evidence>
<name>A0A938XTC1_9FIRM</name>
<dbReference type="RefSeq" id="WP_204702127.1">
    <property type="nucleotide sequence ID" value="NZ_JAFBDQ010000012.1"/>
</dbReference>
<accession>A0A938XTC1</accession>
<organism evidence="3 4">
    <name type="scientific">Halanaerobacter jeridensis</name>
    <dbReference type="NCBI Taxonomy" id="706427"/>
    <lineage>
        <taxon>Bacteria</taxon>
        <taxon>Bacillati</taxon>
        <taxon>Bacillota</taxon>
        <taxon>Clostridia</taxon>
        <taxon>Halanaerobiales</taxon>
        <taxon>Halobacteroidaceae</taxon>
        <taxon>Halanaerobacter</taxon>
    </lineage>
</organism>